<keyword evidence="2" id="KW-1185">Reference proteome</keyword>
<dbReference type="Proteomes" id="UP000190105">
    <property type="component" value="Unassembled WGS sequence"/>
</dbReference>
<dbReference type="EMBL" id="FUYH01000016">
    <property type="protein sequence ID" value="SKA94740.1"/>
    <property type="molecule type" value="Genomic_DNA"/>
</dbReference>
<dbReference type="STRING" id="1147123.SAMN05443428_11652"/>
<dbReference type="OrthoDB" id="1707934at2"/>
<sequence length="79" mass="9472">MDNEKLFELMEKMYADLKGSQEKMYSDIAGRFEALHIEMRQSFLKLENELNETKKTLYDGYAQNTESIKRIEMKLDEIR</sequence>
<organism evidence="1 2">
    <name type="scientific">Caloramator quimbayensis</name>
    <dbReference type="NCBI Taxonomy" id="1147123"/>
    <lineage>
        <taxon>Bacteria</taxon>
        <taxon>Bacillati</taxon>
        <taxon>Bacillota</taxon>
        <taxon>Clostridia</taxon>
        <taxon>Eubacteriales</taxon>
        <taxon>Clostridiaceae</taxon>
        <taxon>Caloramator</taxon>
    </lineage>
</organism>
<dbReference type="RefSeq" id="WP_078697100.1">
    <property type="nucleotide sequence ID" value="NZ_FUYH01000016.1"/>
</dbReference>
<evidence type="ECO:0000313" key="2">
    <source>
        <dbReference type="Proteomes" id="UP000190105"/>
    </source>
</evidence>
<accession>A0A1T4XYW7</accession>
<gene>
    <name evidence="1" type="ORF">SAMN05443428_11652</name>
</gene>
<protein>
    <submittedName>
        <fullName evidence="1">Uncharacterized protein</fullName>
    </submittedName>
</protein>
<proteinExistence type="predicted"/>
<reference evidence="2" key="1">
    <citation type="submission" date="2017-02" db="EMBL/GenBank/DDBJ databases">
        <authorList>
            <person name="Varghese N."/>
            <person name="Submissions S."/>
        </authorList>
    </citation>
    <scope>NUCLEOTIDE SEQUENCE [LARGE SCALE GENOMIC DNA]</scope>
    <source>
        <strain evidence="2">USBA 833</strain>
    </source>
</reference>
<evidence type="ECO:0000313" key="1">
    <source>
        <dbReference type="EMBL" id="SKA94740.1"/>
    </source>
</evidence>
<name>A0A1T4XYW7_9CLOT</name>
<dbReference type="AlphaFoldDB" id="A0A1T4XYW7"/>